<accession>A0A0E4GAC0</accession>
<dbReference type="STRING" id="690567.920"/>
<evidence type="ECO:0000256" key="3">
    <source>
        <dbReference type="ARBA" id="ARBA00023004"/>
    </source>
</evidence>
<dbReference type="InterPro" id="IPR042243">
    <property type="entry name" value="HypD_1"/>
</dbReference>
<dbReference type="NCBIfam" id="TIGR00075">
    <property type="entry name" value="hypD"/>
    <property type="match status" value="1"/>
</dbReference>
<sequence>MNNGKKYQQDLLEGILSADENISLMEVCGTHTMAIAKSGLRQILPPHIKLLSGPGCPVCVTSQGDIDAIIELVQNEDIILVTFGDMMRVPGTRSSLQEERSQGSDVRVAYSPLDALRIARENPQKEVIFLGIGFETTTPAVGLTVQQAREEGVKNFSVFSVHKMVPPALELIFSDPEIQVDGLICPGHVSAVIGVEPYEILAQKYNRPCVITGFETLDILEGIYMLIKQKQKRQARAEIQYRRVVKPEGNPVAREVIARFFEAVPARWRGLGVIPDSGLKLRDEYADLDARKKFNITEMEEVPIKGCACGEVLMGKIMPAECPLFGRGCTPLQPVGPCMVSHEGSCAAYYRFTPAKGRS</sequence>
<comment type="similarity">
    <text evidence="1">Belongs to the HypD family.</text>
</comment>
<dbReference type="GO" id="GO:0051604">
    <property type="term" value="P:protein maturation"/>
    <property type="evidence" value="ECO:0007669"/>
    <property type="project" value="TreeGrafter"/>
</dbReference>
<name>A0A0E4GAC0_9FIRM</name>
<dbReference type="InterPro" id="IPR042244">
    <property type="entry name" value="HypD_2_sf"/>
</dbReference>
<keyword evidence="5" id="KW-1185">Reference proteome</keyword>
<dbReference type="PIRSF" id="PIRSF005622">
    <property type="entry name" value="Hydrgn_mat_hypD"/>
    <property type="match status" value="1"/>
</dbReference>
<keyword evidence="2" id="KW-0479">Metal-binding</keyword>
<dbReference type="GO" id="GO:0051539">
    <property type="term" value="F:4 iron, 4 sulfur cluster binding"/>
    <property type="evidence" value="ECO:0007669"/>
    <property type="project" value="TreeGrafter"/>
</dbReference>
<evidence type="ECO:0000256" key="2">
    <source>
        <dbReference type="ARBA" id="ARBA00022723"/>
    </source>
</evidence>
<dbReference type="Gene3D" id="6.10.20.100">
    <property type="match status" value="1"/>
</dbReference>
<protein>
    <submittedName>
        <fullName evidence="4">Hydrogenase formation HypD protein</fullName>
    </submittedName>
</protein>
<dbReference type="InterPro" id="IPR002780">
    <property type="entry name" value="Hyd_form_HypD"/>
</dbReference>
<evidence type="ECO:0000313" key="5">
    <source>
        <dbReference type="Proteomes" id="UP000045545"/>
    </source>
</evidence>
<keyword evidence="3" id="KW-0408">Iron</keyword>
<dbReference type="Pfam" id="PF01924">
    <property type="entry name" value="HypD"/>
    <property type="match status" value="1"/>
</dbReference>
<dbReference type="PANTHER" id="PTHR30149">
    <property type="entry name" value="HYDROGENASE PROTEIN ASSEMBLY PROTEIN HYPD"/>
    <property type="match status" value="1"/>
</dbReference>
<evidence type="ECO:0000256" key="1">
    <source>
        <dbReference type="ARBA" id="ARBA00007888"/>
    </source>
</evidence>
<dbReference type="GO" id="GO:0070025">
    <property type="term" value="F:carbon monoxide binding"/>
    <property type="evidence" value="ECO:0007669"/>
    <property type="project" value="TreeGrafter"/>
</dbReference>
<reference evidence="4 5" key="1">
    <citation type="submission" date="2015-03" db="EMBL/GenBank/DDBJ databases">
        <authorList>
            <person name="Murphy D."/>
        </authorList>
    </citation>
    <scope>NUCLEOTIDE SEQUENCE [LARGE SCALE GENOMIC DNA]</scope>
    <source>
        <strain evidence="4 5">OL-4</strain>
    </source>
</reference>
<dbReference type="OrthoDB" id="9770424at2"/>
<dbReference type="Gene3D" id="3.40.50.11740">
    <property type="entry name" value="HypD, alpha/beta domain 2"/>
    <property type="match status" value="2"/>
</dbReference>
<dbReference type="RefSeq" id="WP_046496290.1">
    <property type="nucleotide sequence ID" value="NZ_CGIH01000013.1"/>
</dbReference>
<dbReference type="Proteomes" id="UP000045545">
    <property type="component" value="Unassembled WGS sequence"/>
</dbReference>
<evidence type="ECO:0000313" key="4">
    <source>
        <dbReference type="EMBL" id="CFX28362.1"/>
    </source>
</evidence>
<dbReference type="AlphaFoldDB" id="A0A0E4GAC0"/>
<organism evidence="4 5">
    <name type="scientific">Syntrophomonas zehnderi OL-4</name>
    <dbReference type="NCBI Taxonomy" id="690567"/>
    <lineage>
        <taxon>Bacteria</taxon>
        <taxon>Bacillati</taxon>
        <taxon>Bacillota</taxon>
        <taxon>Clostridia</taxon>
        <taxon>Eubacteriales</taxon>
        <taxon>Syntrophomonadaceae</taxon>
        <taxon>Syntrophomonas</taxon>
    </lineage>
</organism>
<dbReference type="PANTHER" id="PTHR30149:SF0">
    <property type="entry name" value="HYDROGENASE MATURATION FACTOR HYPD"/>
    <property type="match status" value="1"/>
</dbReference>
<proteinExistence type="inferred from homology"/>
<dbReference type="EMBL" id="CGIH01000013">
    <property type="protein sequence ID" value="CFX28362.1"/>
    <property type="molecule type" value="Genomic_DNA"/>
</dbReference>
<dbReference type="GO" id="GO:0005506">
    <property type="term" value="F:iron ion binding"/>
    <property type="evidence" value="ECO:0007669"/>
    <property type="project" value="TreeGrafter"/>
</dbReference>
<gene>
    <name evidence="4" type="ORF">920</name>
</gene>